<dbReference type="eggNOG" id="arCOG02603">
    <property type="taxonomic scope" value="Archaea"/>
</dbReference>
<evidence type="ECO:0000313" key="2">
    <source>
        <dbReference type="EMBL" id="ABS56453.1"/>
    </source>
</evidence>
<dbReference type="Gene3D" id="3.30.450.30">
    <property type="entry name" value="Dynein light chain 2a, cytoplasmic"/>
    <property type="match status" value="1"/>
</dbReference>
<dbReference type="SUPFAM" id="SSF103196">
    <property type="entry name" value="Roadblock/LC7 domain"/>
    <property type="match status" value="1"/>
</dbReference>
<dbReference type="SMART" id="SM00960">
    <property type="entry name" value="Robl_LC7"/>
    <property type="match status" value="1"/>
</dbReference>
<dbReference type="InterPro" id="IPR004942">
    <property type="entry name" value="Roadblock/LAMTOR2_dom"/>
</dbReference>
<dbReference type="HOGENOM" id="CLU_118613_3_0_2"/>
<sequence>MLKDKIAAFIEKIRAVDGVTSCALVSRDGIIAGKYFDRDLNEPWFGALAATILASSESAGNLVGMKSLGTVSVLGADSSMLIMGAGDHFLIAALLKGDAQKEETSSQIHAVAAEIGQVM</sequence>
<dbReference type="EMBL" id="CP000780">
    <property type="protein sequence ID" value="ABS56453.1"/>
    <property type="molecule type" value="Genomic_DNA"/>
</dbReference>
<keyword evidence="3" id="KW-1185">Reference proteome</keyword>
<evidence type="ECO:0000259" key="1">
    <source>
        <dbReference type="SMART" id="SM00960"/>
    </source>
</evidence>
<gene>
    <name evidence="2" type="ordered locus">Mboo_1938</name>
</gene>
<dbReference type="STRING" id="456442.Mboo_1938"/>
<accession>A7I9P2</accession>
<dbReference type="GeneID" id="5411023"/>
<dbReference type="RefSeq" id="WP_012107508.1">
    <property type="nucleotide sequence ID" value="NC_009712.1"/>
</dbReference>
<evidence type="ECO:0000313" key="3">
    <source>
        <dbReference type="Proteomes" id="UP000002408"/>
    </source>
</evidence>
<dbReference type="AlphaFoldDB" id="A7I9P2"/>
<feature type="domain" description="Roadblock/LAMTOR2" evidence="1">
    <location>
        <begin position="6"/>
        <end position="95"/>
    </location>
</feature>
<proteinExistence type="predicted"/>
<dbReference type="Pfam" id="PF03259">
    <property type="entry name" value="Robl_LC7"/>
    <property type="match status" value="1"/>
</dbReference>
<dbReference type="OrthoDB" id="111680at2157"/>
<organism evidence="2 3">
    <name type="scientific">Methanoregula boonei (strain DSM 21154 / JCM 14090 / 6A8)</name>
    <dbReference type="NCBI Taxonomy" id="456442"/>
    <lineage>
        <taxon>Archaea</taxon>
        <taxon>Methanobacteriati</taxon>
        <taxon>Methanobacteriota</taxon>
        <taxon>Stenosarchaea group</taxon>
        <taxon>Methanomicrobia</taxon>
        <taxon>Methanomicrobiales</taxon>
        <taxon>Methanoregulaceae</taxon>
        <taxon>Methanoregula</taxon>
    </lineage>
</organism>
<dbReference type="Proteomes" id="UP000002408">
    <property type="component" value="Chromosome"/>
</dbReference>
<protein>
    <submittedName>
        <fullName evidence="2">Roadblock/LC7 family protein</fullName>
    </submittedName>
</protein>
<dbReference type="KEGG" id="mbn:Mboo_1938"/>
<name>A7I9P2_METB6</name>
<reference evidence="3" key="1">
    <citation type="journal article" date="2015" name="Microbiology">
        <title>Genome of Methanoregula boonei 6A8 reveals adaptations to oligotrophic peatland environments.</title>
        <authorList>
            <person name="Braeuer S."/>
            <person name="Cadillo-Quiroz H."/>
            <person name="Kyrpides N."/>
            <person name="Woyke T."/>
            <person name="Goodwin L."/>
            <person name="Detter C."/>
            <person name="Podell S."/>
            <person name="Yavitt J.B."/>
            <person name="Zinder S.H."/>
        </authorList>
    </citation>
    <scope>NUCLEOTIDE SEQUENCE [LARGE SCALE GENOMIC DNA]</scope>
    <source>
        <strain evidence="3">DSM 21154 / JCM 14090 / 6A8</strain>
    </source>
</reference>